<accession>A0A0L0C317</accession>
<proteinExistence type="predicted"/>
<name>A0A0L0C317_LUCCU</name>
<reference evidence="1 2" key="1">
    <citation type="journal article" date="2015" name="Nat. Commun.">
        <title>Lucilia cuprina genome unlocks parasitic fly biology to underpin future interventions.</title>
        <authorList>
            <person name="Anstead C.A."/>
            <person name="Korhonen P.K."/>
            <person name="Young N.D."/>
            <person name="Hall R.S."/>
            <person name="Jex A.R."/>
            <person name="Murali S.C."/>
            <person name="Hughes D.S."/>
            <person name="Lee S.F."/>
            <person name="Perry T."/>
            <person name="Stroehlein A.J."/>
            <person name="Ansell B.R."/>
            <person name="Breugelmans B."/>
            <person name="Hofmann A."/>
            <person name="Qu J."/>
            <person name="Dugan S."/>
            <person name="Lee S.L."/>
            <person name="Chao H."/>
            <person name="Dinh H."/>
            <person name="Han Y."/>
            <person name="Doddapaneni H.V."/>
            <person name="Worley K.C."/>
            <person name="Muzny D.M."/>
            <person name="Ioannidis P."/>
            <person name="Waterhouse R.M."/>
            <person name="Zdobnov E.M."/>
            <person name="James P.J."/>
            <person name="Bagnall N.H."/>
            <person name="Kotze A.C."/>
            <person name="Gibbs R.A."/>
            <person name="Richards S."/>
            <person name="Batterham P."/>
            <person name="Gasser R.B."/>
        </authorList>
    </citation>
    <scope>NUCLEOTIDE SEQUENCE [LARGE SCALE GENOMIC DNA]</scope>
    <source>
        <strain evidence="1 2">LS</strain>
        <tissue evidence="1">Full body</tissue>
    </source>
</reference>
<sequence>MKFPSWCIAIPGYRVATNTSSITSDVKCLTRTPYNLALRVVSCLQDSCLQDVLAGHLVEVPSGYTSVINGCLSSRKAIFMIMAMELMLKLMKDRETSEKFFGAVTISTGYIDKCCATICAVAKTTEPFQWCGCAGLKRLRNALEWIILNNAIFHDIIRVDTSGMPED</sequence>
<gene>
    <name evidence="1" type="ORF">FF38_11367</name>
</gene>
<evidence type="ECO:0000313" key="1">
    <source>
        <dbReference type="EMBL" id="KNC26743.1"/>
    </source>
</evidence>
<dbReference type="EMBL" id="JRES01000960">
    <property type="protein sequence ID" value="KNC26743.1"/>
    <property type="molecule type" value="Genomic_DNA"/>
</dbReference>
<evidence type="ECO:0000313" key="2">
    <source>
        <dbReference type="Proteomes" id="UP000037069"/>
    </source>
</evidence>
<dbReference type="AlphaFoldDB" id="A0A0L0C317"/>
<comment type="caution">
    <text evidence="1">The sequence shown here is derived from an EMBL/GenBank/DDBJ whole genome shotgun (WGS) entry which is preliminary data.</text>
</comment>
<organism evidence="1 2">
    <name type="scientific">Lucilia cuprina</name>
    <name type="common">Green bottle fly</name>
    <name type="synonym">Australian sheep blowfly</name>
    <dbReference type="NCBI Taxonomy" id="7375"/>
    <lineage>
        <taxon>Eukaryota</taxon>
        <taxon>Metazoa</taxon>
        <taxon>Ecdysozoa</taxon>
        <taxon>Arthropoda</taxon>
        <taxon>Hexapoda</taxon>
        <taxon>Insecta</taxon>
        <taxon>Pterygota</taxon>
        <taxon>Neoptera</taxon>
        <taxon>Endopterygota</taxon>
        <taxon>Diptera</taxon>
        <taxon>Brachycera</taxon>
        <taxon>Muscomorpha</taxon>
        <taxon>Oestroidea</taxon>
        <taxon>Calliphoridae</taxon>
        <taxon>Luciliinae</taxon>
        <taxon>Lucilia</taxon>
    </lineage>
</organism>
<keyword evidence="2" id="KW-1185">Reference proteome</keyword>
<protein>
    <submittedName>
        <fullName evidence="1">Uncharacterized protein</fullName>
    </submittedName>
</protein>
<dbReference type="Proteomes" id="UP000037069">
    <property type="component" value="Unassembled WGS sequence"/>
</dbReference>